<keyword evidence="3" id="KW-0378">Hydrolase</keyword>
<evidence type="ECO:0000256" key="5">
    <source>
        <dbReference type="ARBA" id="ARBA00022884"/>
    </source>
</evidence>
<keyword evidence="5" id="KW-0694">RNA-binding</keyword>
<comment type="cofactor">
    <cofactor evidence="1">
        <name>Mg(2+)</name>
        <dbReference type="ChEBI" id="CHEBI:18420"/>
    </cofactor>
</comment>
<proteinExistence type="predicted"/>
<dbReference type="InterPro" id="IPR012340">
    <property type="entry name" value="NA-bd_OB-fold"/>
</dbReference>
<keyword evidence="2" id="KW-0479">Metal-binding</keyword>
<feature type="domain" description="S1 motif" evidence="6">
    <location>
        <begin position="49"/>
        <end position="131"/>
    </location>
</feature>
<dbReference type="InterPro" id="IPR019307">
    <property type="entry name" value="RNA-bd_AU-1/RNase_E/G"/>
</dbReference>
<dbReference type="NCBIfam" id="TIGR00757">
    <property type="entry name" value="RNaseEG"/>
    <property type="match status" value="1"/>
</dbReference>
<protein>
    <submittedName>
        <fullName evidence="7">Rne/Rng family ribonuclease</fullName>
    </submittedName>
</protein>
<gene>
    <name evidence="7" type="ORF">KS407_10670</name>
</gene>
<dbReference type="PANTHER" id="PTHR30001:SF0">
    <property type="entry name" value="RIBONUCLEASE G"/>
    <property type="match status" value="1"/>
</dbReference>
<evidence type="ECO:0000256" key="1">
    <source>
        <dbReference type="ARBA" id="ARBA00001946"/>
    </source>
</evidence>
<dbReference type="SMART" id="SM00316">
    <property type="entry name" value="S1"/>
    <property type="match status" value="1"/>
</dbReference>
<evidence type="ECO:0000256" key="3">
    <source>
        <dbReference type="ARBA" id="ARBA00022801"/>
    </source>
</evidence>
<evidence type="ECO:0000313" key="8">
    <source>
        <dbReference type="Proteomes" id="UP000790580"/>
    </source>
</evidence>
<dbReference type="Pfam" id="PF10150">
    <property type="entry name" value="RNase_E_G"/>
    <property type="match status" value="1"/>
</dbReference>
<dbReference type="Proteomes" id="UP000790580">
    <property type="component" value="Unassembled WGS sequence"/>
</dbReference>
<organism evidence="7 8">
    <name type="scientific">Evansella alkalicola</name>
    <dbReference type="NCBI Taxonomy" id="745819"/>
    <lineage>
        <taxon>Bacteria</taxon>
        <taxon>Bacillati</taxon>
        <taxon>Bacillota</taxon>
        <taxon>Bacilli</taxon>
        <taxon>Bacillales</taxon>
        <taxon>Bacillaceae</taxon>
        <taxon>Evansella</taxon>
    </lineage>
</organism>
<dbReference type="Gene3D" id="3.40.1260.20">
    <property type="entry name" value="Ribonuclease E, catalytic domain"/>
    <property type="match status" value="1"/>
</dbReference>
<evidence type="ECO:0000313" key="7">
    <source>
        <dbReference type="EMBL" id="MBU9721897.1"/>
    </source>
</evidence>
<accession>A0ABS6JUG6</accession>
<dbReference type="Gene3D" id="2.40.50.140">
    <property type="entry name" value="Nucleic acid-binding proteins"/>
    <property type="match status" value="1"/>
</dbReference>
<dbReference type="InterPro" id="IPR004659">
    <property type="entry name" value="RNase_E/G"/>
</dbReference>
<sequence>MGQLVEEMEKLILRKVILNSLAGEKRAAVLEDDKVVEWLYEWDEVDRSSNIILGKVIDIVPGMDAAFVDIGTGKNGFLYKKELVAYQNYMDNNNPQAVPPKINSFITKGESIVVQILKESTGTKGARLTEMVTYPGKYLVYMPYASYIAVSKKMADPVRERWRSLGGELIQGSEGLIFRTVSESADEEDILEELAWLRMQHEEMLKKRNDISSIPSVLYSQSSIIQRIYFDFFSDGHTDVIVDNADDYQKFVRLGGKKLSSSSGIKQYQGKENIFHAYDVEKQLEKSLSRKVWLKNGGFLIIDSTEAMTVIDVNTGKFIGKENLQETVLKTNVDAANAVAEHLRLRDIGGIILIDFIDMKKEEHQSLILETLKKALKKDRTLTNVGGFTKFGLVELTRKRSRKSLAEVLQEPCHICHGVGRVPSLTHVLSEFERDLQALRNSLDDAVLVEVYDTIMSALLEDGKKRLLQLEDTYRKIIYLVRSDQGEAGGNQCTIRLVGNKDELKETWKKRLKSSSN</sequence>
<dbReference type="PROSITE" id="PS50126">
    <property type="entry name" value="S1"/>
    <property type="match status" value="1"/>
</dbReference>
<evidence type="ECO:0000256" key="2">
    <source>
        <dbReference type="ARBA" id="ARBA00022723"/>
    </source>
</evidence>
<comment type="caution">
    <text evidence="7">The sequence shown here is derived from an EMBL/GenBank/DDBJ whole genome shotgun (WGS) entry which is preliminary data.</text>
</comment>
<dbReference type="InterPro" id="IPR003029">
    <property type="entry name" value="S1_domain"/>
</dbReference>
<evidence type="ECO:0000259" key="6">
    <source>
        <dbReference type="PROSITE" id="PS50126"/>
    </source>
</evidence>
<keyword evidence="8" id="KW-1185">Reference proteome</keyword>
<dbReference type="EMBL" id="JAHQCR010000045">
    <property type="protein sequence ID" value="MBU9721897.1"/>
    <property type="molecule type" value="Genomic_DNA"/>
</dbReference>
<evidence type="ECO:0000256" key="4">
    <source>
        <dbReference type="ARBA" id="ARBA00022842"/>
    </source>
</evidence>
<keyword evidence="4" id="KW-0460">Magnesium</keyword>
<name>A0ABS6JUG6_9BACI</name>
<dbReference type="RefSeq" id="WP_140354981.1">
    <property type="nucleotide sequence ID" value="NZ_JAHQCR010000045.1"/>
</dbReference>
<dbReference type="PANTHER" id="PTHR30001">
    <property type="entry name" value="RIBONUCLEASE"/>
    <property type="match status" value="1"/>
</dbReference>
<dbReference type="CDD" id="cd04453">
    <property type="entry name" value="S1_RNase_E"/>
    <property type="match status" value="1"/>
</dbReference>
<reference evidence="7 8" key="1">
    <citation type="submission" date="2021-06" db="EMBL/GenBank/DDBJ databases">
        <title>Bacillus sp. RD4P76, an endophyte from a halophyte.</title>
        <authorList>
            <person name="Sun J.-Q."/>
        </authorList>
    </citation>
    <scope>NUCLEOTIDE SEQUENCE [LARGE SCALE GENOMIC DNA]</scope>
    <source>
        <strain evidence="7 8">JCM 17098</strain>
    </source>
</reference>
<dbReference type="SUPFAM" id="SSF50249">
    <property type="entry name" value="Nucleic acid-binding proteins"/>
    <property type="match status" value="1"/>
</dbReference>